<dbReference type="AlphaFoldDB" id="A0A1F5MFX5"/>
<evidence type="ECO:0000313" key="2">
    <source>
        <dbReference type="Proteomes" id="UP000183317"/>
    </source>
</evidence>
<reference evidence="1 2" key="1">
    <citation type="journal article" date="2016" name="Nat. Commun.">
        <title>Thousands of microbial genomes shed light on interconnected biogeochemical processes in an aquifer system.</title>
        <authorList>
            <person name="Anantharaman K."/>
            <person name="Brown C.T."/>
            <person name="Hug L.A."/>
            <person name="Sharon I."/>
            <person name="Castelle C.J."/>
            <person name="Probst A.J."/>
            <person name="Thomas B.C."/>
            <person name="Singh A."/>
            <person name="Wilkins M.J."/>
            <person name="Karaoz U."/>
            <person name="Brodie E.L."/>
            <person name="Williams K.H."/>
            <person name="Hubbard S.S."/>
            <person name="Banfield J.F."/>
        </authorList>
    </citation>
    <scope>NUCLEOTIDE SEQUENCE [LARGE SCALE GENOMIC DNA]</scope>
</reference>
<sequence length="170" mass="19079">MIQTPDTNPLPEPDVRSEAHRLVQQLEQIQGKKALVLVVNSDSRQRDYLSNLFRDKGQEKGLGLVVSAKENPHDVINLYKAFREVDSLGNPNNIVLVVNRVLTPTPGVSVNIAQEIDTISKGQGWDMPLIVSSSTQDMWNMQMQKQFPNRFVGVYRNDSGPVLDALQTRL</sequence>
<comment type="caution">
    <text evidence="1">The sequence shown here is derived from an EMBL/GenBank/DDBJ whole genome shotgun (WGS) entry which is preliminary data.</text>
</comment>
<organism evidence="1 2">
    <name type="scientific">Candidatus Daviesbacteria bacterium RIFCSPLOWO2_02_FULL_36_8</name>
    <dbReference type="NCBI Taxonomy" id="1797793"/>
    <lineage>
        <taxon>Bacteria</taxon>
        <taxon>Candidatus Daviesiibacteriota</taxon>
    </lineage>
</organism>
<name>A0A1F5MFX5_9BACT</name>
<proteinExistence type="predicted"/>
<dbReference type="EMBL" id="MFDU01000024">
    <property type="protein sequence ID" value="OGE64268.1"/>
    <property type="molecule type" value="Genomic_DNA"/>
</dbReference>
<gene>
    <name evidence="1" type="ORF">A3J13_02045</name>
</gene>
<evidence type="ECO:0000313" key="1">
    <source>
        <dbReference type="EMBL" id="OGE64268.1"/>
    </source>
</evidence>
<dbReference type="Proteomes" id="UP000183317">
    <property type="component" value="Unassembled WGS sequence"/>
</dbReference>
<protein>
    <submittedName>
        <fullName evidence="1">Uncharacterized protein</fullName>
    </submittedName>
</protein>
<accession>A0A1F5MFX5</accession>